<accession>A0ABU2J9R8</accession>
<gene>
    <name evidence="1" type="ORF">RM423_08695</name>
</gene>
<comment type="caution">
    <text evidence="1">The sequence shown here is derived from an EMBL/GenBank/DDBJ whole genome shotgun (WGS) entry which is preliminary data.</text>
</comment>
<keyword evidence="2" id="KW-1185">Reference proteome</keyword>
<evidence type="ECO:0000313" key="1">
    <source>
        <dbReference type="EMBL" id="MDT0261471.1"/>
    </source>
</evidence>
<reference evidence="2" key="1">
    <citation type="submission" date="2023-07" db="EMBL/GenBank/DDBJ databases">
        <title>30 novel species of actinomycetes from the DSMZ collection.</title>
        <authorList>
            <person name="Nouioui I."/>
        </authorList>
    </citation>
    <scope>NUCLEOTIDE SEQUENCE [LARGE SCALE GENOMIC DNA]</scope>
    <source>
        <strain evidence="2">DSM 44399</strain>
    </source>
</reference>
<protein>
    <submittedName>
        <fullName evidence="1">Uncharacterized protein</fullName>
    </submittedName>
</protein>
<name>A0ABU2J9R8_9ACTN</name>
<dbReference type="Proteomes" id="UP001183176">
    <property type="component" value="Unassembled WGS sequence"/>
</dbReference>
<sequence>MDAGPFELDGVGALVDFGSGEYAVGGEVDEAFLAGFQLGELLGEGGVQFAGEPLLVGHGGFQFGADGVGEVLGHGQQGVVGGDGVLDLGDG</sequence>
<dbReference type="EMBL" id="JAVREH010000008">
    <property type="protein sequence ID" value="MDT0261471.1"/>
    <property type="molecule type" value="Genomic_DNA"/>
</dbReference>
<organism evidence="1 2">
    <name type="scientific">Jatrophihabitans lederbergiae</name>
    <dbReference type="NCBI Taxonomy" id="3075547"/>
    <lineage>
        <taxon>Bacteria</taxon>
        <taxon>Bacillati</taxon>
        <taxon>Actinomycetota</taxon>
        <taxon>Actinomycetes</taxon>
        <taxon>Jatrophihabitantales</taxon>
        <taxon>Jatrophihabitantaceae</taxon>
        <taxon>Jatrophihabitans</taxon>
    </lineage>
</organism>
<proteinExistence type="predicted"/>
<evidence type="ECO:0000313" key="2">
    <source>
        <dbReference type="Proteomes" id="UP001183176"/>
    </source>
</evidence>